<protein>
    <recommendedName>
        <fullName evidence="3">Cell wall-binding protein</fullName>
    </recommendedName>
</protein>
<dbReference type="Proteomes" id="UP000002727">
    <property type="component" value="Chromosome"/>
</dbReference>
<dbReference type="AlphaFoldDB" id="B6YWV9"/>
<dbReference type="HOGENOM" id="CLU_054697_2_0_2"/>
<dbReference type="PANTHER" id="PTHR30032">
    <property type="entry name" value="N-ACETYLMURAMOYL-L-ALANINE AMIDASE-RELATED"/>
    <property type="match status" value="1"/>
</dbReference>
<sequence>MILRKGLALLIGILFIISPTMTVHVAGANIKLVILVSDNEADRAIAENVAKILGAQVVVSPWGTYDPAASAEILTINPDKVIIIGGSVAVPEEYTQDFGEFGIPYERWYGETRYETNLAVIKMLKEEFPEAFSQITSVVIVNGRDVLAIQSMRESLPNEFAGIPILVLTDEGKIQTTLNVLNEFNRITEVRYMATYANSFSRTPLFPINEETIDLWLKKRFGTNYFSSESMLMPFTTRTYQVLVDVQNKTHRAETLLDGLEIPDARKKLDDAKKLMILAWEAYNEGDYVRAYELAIRANFNADFVISRAYREMNTIYQGSAKLQMARELFRLRVMVEVLKKKGYDVSNLEALLVQAGKALDRGDYSALLNDLIPQIKNGIAQLTVKRPIPGIPAGRDRGRP</sequence>
<dbReference type="GeneID" id="7018106"/>
<evidence type="ECO:0000313" key="2">
    <source>
        <dbReference type="Proteomes" id="UP000002727"/>
    </source>
</evidence>
<reference evidence="1 2" key="1">
    <citation type="journal article" date="2008" name="J. Bacteriol.">
        <title>The complete genome sequence of Thermococcus onnurineus NA1 reveals a mixed heterotrophic and carboxydotrophic metabolism.</title>
        <authorList>
            <person name="Lee H.S."/>
            <person name="Kang S.G."/>
            <person name="Bae S.S."/>
            <person name="Lim J.K."/>
            <person name="Cho Y."/>
            <person name="Kim Y.J."/>
            <person name="Jeon J.H."/>
            <person name="Cha S.S."/>
            <person name="Kwon K.K."/>
            <person name="Kim H.T."/>
            <person name="Park C.J."/>
            <person name="Lee H.W."/>
            <person name="Kim S.I."/>
            <person name="Chun J."/>
            <person name="Colwell R.R."/>
            <person name="Kim S.J."/>
            <person name="Lee J.H."/>
        </authorList>
    </citation>
    <scope>NUCLEOTIDE SEQUENCE [LARGE SCALE GENOMIC DNA]</scope>
    <source>
        <strain evidence="1 2">NA1</strain>
    </source>
</reference>
<dbReference type="EMBL" id="CP000855">
    <property type="protein sequence ID" value="ACJ16572.1"/>
    <property type="molecule type" value="Genomic_DNA"/>
</dbReference>
<dbReference type="PATRIC" id="fig|523850.10.peg.1092"/>
<evidence type="ECO:0008006" key="3">
    <source>
        <dbReference type="Google" id="ProtNLM"/>
    </source>
</evidence>
<dbReference type="RefSeq" id="WP_012572044.1">
    <property type="nucleotide sequence ID" value="NC_011529.1"/>
</dbReference>
<evidence type="ECO:0000313" key="1">
    <source>
        <dbReference type="EMBL" id="ACJ16572.1"/>
    </source>
</evidence>
<dbReference type="Gene3D" id="3.40.50.12090">
    <property type="match status" value="1"/>
</dbReference>
<dbReference type="STRING" id="523850.TON_1084"/>
<dbReference type="InterPro" id="IPR051922">
    <property type="entry name" value="Bact_Sporulation_Assoc"/>
</dbReference>
<dbReference type="OrthoDB" id="86217at2157"/>
<gene>
    <name evidence="1" type="ordered locus">TON_1084</name>
</gene>
<dbReference type="KEGG" id="ton:TON_1084"/>
<accession>B6YWV9</accession>
<organism evidence="1 2">
    <name type="scientific">Thermococcus onnurineus (strain NA1)</name>
    <dbReference type="NCBI Taxonomy" id="523850"/>
    <lineage>
        <taxon>Archaea</taxon>
        <taxon>Methanobacteriati</taxon>
        <taxon>Methanobacteriota</taxon>
        <taxon>Thermococci</taxon>
        <taxon>Thermococcales</taxon>
        <taxon>Thermococcaceae</taxon>
        <taxon>Thermococcus</taxon>
    </lineage>
</organism>
<keyword evidence="2" id="KW-1185">Reference proteome</keyword>
<dbReference type="eggNOG" id="arCOG00388">
    <property type="taxonomic scope" value="Archaea"/>
</dbReference>
<dbReference type="PANTHER" id="PTHR30032:SF1">
    <property type="entry name" value="N-ACETYLMURAMOYL-L-ALANINE AMIDASE LYTC"/>
    <property type="match status" value="1"/>
</dbReference>
<proteinExistence type="predicted"/>
<name>B6YWV9_THEON</name>